<feature type="transmembrane region" description="Helical" evidence="6">
    <location>
        <begin position="131"/>
        <end position="153"/>
    </location>
</feature>
<organism evidence="7 8">
    <name type="scientific">Dankookia rubra</name>
    <dbReference type="NCBI Taxonomy" id="1442381"/>
    <lineage>
        <taxon>Bacteria</taxon>
        <taxon>Pseudomonadati</taxon>
        <taxon>Pseudomonadota</taxon>
        <taxon>Alphaproteobacteria</taxon>
        <taxon>Acetobacterales</taxon>
        <taxon>Roseomonadaceae</taxon>
        <taxon>Dankookia</taxon>
    </lineage>
</organism>
<feature type="transmembrane region" description="Helical" evidence="6">
    <location>
        <begin position="300"/>
        <end position="333"/>
    </location>
</feature>
<dbReference type="Proteomes" id="UP000295096">
    <property type="component" value="Unassembled WGS sequence"/>
</dbReference>
<feature type="transmembrane region" description="Helical" evidence="6">
    <location>
        <begin position="271"/>
        <end position="288"/>
    </location>
</feature>
<evidence type="ECO:0000256" key="5">
    <source>
        <dbReference type="ARBA" id="ARBA00023136"/>
    </source>
</evidence>
<dbReference type="PANTHER" id="PTHR30250:SF11">
    <property type="entry name" value="O-ANTIGEN TRANSPORTER-RELATED"/>
    <property type="match status" value="1"/>
</dbReference>
<gene>
    <name evidence="7" type="ORF">E2C06_36110</name>
</gene>
<evidence type="ECO:0000256" key="3">
    <source>
        <dbReference type="ARBA" id="ARBA00022692"/>
    </source>
</evidence>
<evidence type="ECO:0008006" key="9">
    <source>
        <dbReference type="Google" id="ProtNLM"/>
    </source>
</evidence>
<keyword evidence="4 6" id="KW-1133">Transmembrane helix</keyword>
<evidence type="ECO:0000256" key="4">
    <source>
        <dbReference type="ARBA" id="ARBA00022989"/>
    </source>
</evidence>
<dbReference type="PANTHER" id="PTHR30250">
    <property type="entry name" value="PST FAMILY PREDICTED COLANIC ACID TRANSPORTER"/>
    <property type="match status" value="1"/>
</dbReference>
<keyword evidence="3 6" id="KW-0812">Transmembrane</keyword>
<comment type="subcellular location">
    <subcellularLocation>
        <location evidence="1">Cell membrane</location>
        <topology evidence="1">Multi-pass membrane protein</topology>
    </subcellularLocation>
</comment>
<feature type="transmembrane region" description="Helical" evidence="6">
    <location>
        <begin position="165"/>
        <end position="184"/>
    </location>
</feature>
<protein>
    <recommendedName>
        <fullName evidence="9">Polysaccharide biosynthesis protein C-terminal domain-containing protein</fullName>
    </recommendedName>
</protein>
<dbReference type="RefSeq" id="WP_133293338.1">
    <property type="nucleotide sequence ID" value="NZ_SMSJ01000226.1"/>
</dbReference>
<dbReference type="EMBL" id="SMSJ01000226">
    <property type="protein sequence ID" value="TDH57124.1"/>
    <property type="molecule type" value="Genomic_DNA"/>
</dbReference>
<name>A0A4R5Q2M9_9PROT</name>
<feature type="transmembrane region" description="Helical" evidence="6">
    <location>
        <begin position="231"/>
        <end position="251"/>
    </location>
</feature>
<dbReference type="InterPro" id="IPR050833">
    <property type="entry name" value="Poly_Biosynth_Transport"/>
</dbReference>
<proteinExistence type="predicted"/>
<evidence type="ECO:0000256" key="6">
    <source>
        <dbReference type="SAM" id="Phobius"/>
    </source>
</evidence>
<keyword evidence="8" id="KW-1185">Reference proteome</keyword>
<accession>A0A4R5Q2M9</accession>
<feature type="transmembrane region" description="Helical" evidence="6">
    <location>
        <begin position="190"/>
        <end position="210"/>
    </location>
</feature>
<keyword evidence="5 6" id="KW-0472">Membrane</keyword>
<evidence type="ECO:0000313" key="7">
    <source>
        <dbReference type="EMBL" id="TDH57124.1"/>
    </source>
</evidence>
<keyword evidence="2" id="KW-1003">Cell membrane</keyword>
<dbReference type="GO" id="GO:0005886">
    <property type="term" value="C:plasma membrane"/>
    <property type="evidence" value="ECO:0007669"/>
    <property type="project" value="UniProtKB-SubCell"/>
</dbReference>
<evidence type="ECO:0000313" key="8">
    <source>
        <dbReference type="Proteomes" id="UP000295096"/>
    </source>
</evidence>
<evidence type="ECO:0000256" key="1">
    <source>
        <dbReference type="ARBA" id="ARBA00004651"/>
    </source>
</evidence>
<feature type="transmembrane region" description="Helical" evidence="6">
    <location>
        <begin position="27"/>
        <end position="51"/>
    </location>
</feature>
<feature type="transmembrane region" description="Helical" evidence="6">
    <location>
        <begin position="63"/>
        <end position="87"/>
    </location>
</feature>
<evidence type="ECO:0000256" key="2">
    <source>
        <dbReference type="ARBA" id="ARBA00022475"/>
    </source>
</evidence>
<comment type="caution">
    <text evidence="7">The sequence shown here is derived from an EMBL/GenBank/DDBJ whole genome shotgun (WGS) entry which is preliminary data.</text>
</comment>
<reference evidence="7 8" key="1">
    <citation type="journal article" date="2016" name="J. Microbiol.">
        <title>Dankookia rubra gen. nov., sp. nov., an alphaproteobacterium isolated from sediment of a shallow stream.</title>
        <authorList>
            <person name="Kim W.H."/>
            <person name="Kim D.H."/>
            <person name="Kang K."/>
            <person name="Ahn T.Y."/>
        </authorList>
    </citation>
    <scope>NUCLEOTIDE SEQUENCE [LARGE SCALE GENOMIC DNA]</scope>
    <source>
        <strain evidence="7 8">JCM30602</strain>
    </source>
</reference>
<feature type="transmembrane region" description="Helical" evidence="6">
    <location>
        <begin position="403"/>
        <end position="422"/>
    </location>
</feature>
<dbReference type="AlphaFoldDB" id="A0A4R5Q2M9"/>
<feature type="transmembrane region" description="Helical" evidence="6">
    <location>
        <begin position="378"/>
        <end position="397"/>
    </location>
</feature>
<sequence length="438" mass="46866">MDEGPDENAFYKQVVSRKYLISTVRRFAPSVFVVISQSFFHFGTFVSNMFLIRGLEPESFGSYAIIMGLLLYAMNLYFALVIYPLTLHLAAIGANAADLLGSGIVTGLAFSLPLGVLVLIAGLLVSDAVTAILAACALIIWHAQFAVSRILLIQQRYISAAVGDAIASLGMAAGLIICFSFESLSVRTPFLILIFTASLAFIFQGRQCNLRLQNLYINGVLFGQLWRIGRFALFGMFGEGIAAQLLIWALLLTHGKPAVAAYVAMRSLVGFSQPITSSVVSLVVPAVARSRSQADVRKSVIDGVVIAVPLILASFCIFLILAVFAAPLVQFFYGTDKGYTEGIELLRLLAFFSTVHVLAECCSGILRGLQRVQIEAKAQLVSSGAGILVGLPLVALMGPIGGAFLTGVAATCRFFLGLLAITNTLRDKTGSRTPFAKG</sequence>
<feature type="transmembrane region" description="Helical" evidence="6">
    <location>
        <begin position="345"/>
        <end position="366"/>
    </location>
</feature>
<feature type="transmembrane region" description="Helical" evidence="6">
    <location>
        <begin position="99"/>
        <end position="125"/>
    </location>
</feature>